<dbReference type="GO" id="GO:0016020">
    <property type="term" value="C:membrane"/>
    <property type="evidence" value="ECO:0007669"/>
    <property type="project" value="UniProtKB-SubCell"/>
</dbReference>
<comment type="subcellular location">
    <subcellularLocation>
        <location evidence="1">Membrane</location>
        <topology evidence="1">Multi-pass membrane protein</topology>
    </subcellularLocation>
</comment>
<organism evidence="5 6">
    <name type="scientific">Paramuricea clavata</name>
    <name type="common">Red gorgonian</name>
    <name type="synonym">Violescent sea-whip</name>
    <dbReference type="NCBI Taxonomy" id="317549"/>
    <lineage>
        <taxon>Eukaryota</taxon>
        <taxon>Metazoa</taxon>
        <taxon>Cnidaria</taxon>
        <taxon>Anthozoa</taxon>
        <taxon>Octocorallia</taxon>
        <taxon>Malacalcyonacea</taxon>
        <taxon>Plexauridae</taxon>
        <taxon>Paramuricea</taxon>
    </lineage>
</organism>
<dbReference type="OrthoDB" id="10048434at2759"/>
<evidence type="ECO:0000256" key="1">
    <source>
        <dbReference type="ARBA" id="ARBA00004141"/>
    </source>
</evidence>
<dbReference type="EMBL" id="CACRXK020000252">
    <property type="protein sequence ID" value="CAB3980044.1"/>
    <property type="molecule type" value="Genomic_DNA"/>
</dbReference>
<keyword evidence="4" id="KW-0472">Membrane</keyword>
<gene>
    <name evidence="5" type="ORF">PACLA_8A062284</name>
</gene>
<evidence type="ECO:0000313" key="5">
    <source>
        <dbReference type="EMBL" id="CAB3980044.1"/>
    </source>
</evidence>
<evidence type="ECO:0000256" key="2">
    <source>
        <dbReference type="ARBA" id="ARBA00022692"/>
    </source>
</evidence>
<protein>
    <submittedName>
        <fullName evidence="5">Lipoma HMGIC fusion partner-like 2</fullName>
    </submittedName>
</protein>
<sequence length="224" mass="24642">MGFVIVTFRNLLWMLLSLTAVMALVAAIISPNWNNASDNYKTSGKNPTIGLYTRCSRQDIALNKTRWSCRRYVDSLNDLPSNFWKASLVFTVFGTAVATICVFMALLAFCVQKIGKKPLISIVGVVQAIAGLFLLVGLVLWPAGWGDENDIFVRYCYKNPVDDENKPSAFKLGGCSLGWAFYSALGGTVLVFLCAIFSGQAEKSTSSDKVQDEIWKGKKIICLP</sequence>
<keyword evidence="2" id="KW-0812">Transmembrane</keyword>
<name>A0A6S7FJZ2_PARCT</name>
<comment type="caution">
    <text evidence="5">The sequence shown here is derived from an EMBL/GenBank/DDBJ whole genome shotgun (WGS) entry which is preliminary data.</text>
</comment>
<keyword evidence="3" id="KW-1133">Transmembrane helix</keyword>
<evidence type="ECO:0000256" key="4">
    <source>
        <dbReference type="ARBA" id="ARBA00023136"/>
    </source>
</evidence>
<dbReference type="Gene3D" id="1.20.140.150">
    <property type="match status" value="1"/>
</dbReference>
<dbReference type="AlphaFoldDB" id="A0A6S7FJZ2"/>
<dbReference type="Proteomes" id="UP001152795">
    <property type="component" value="Unassembled WGS sequence"/>
</dbReference>
<proteinExistence type="predicted"/>
<keyword evidence="6" id="KW-1185">Reference proteome</keyword>
<reference evidence="5" key="1">
    <citation type="submission" date="2020-04" db="EMBL/GenBank/DDBJ databases">
        <authorList>
            <person name="Alioto T."/>
            <person name="Alioto T."/>
            <person name="Gomez Garrido J."/>
        </authorList>
    </citation>
    <scope>NUCLEOTIDE SEQUENCE</scope>
    <source>
        <strain evidence="5">A484AB</strain>
    </source>
</reference>
<accession>A0A6S7FJZ2</accession>
<dbReference type="InterPro" id="IPR019372">
    <property type="entry name" value="LHFPL"/>
</dbReference>
<dbReference type="PANTHER" id="PTHR12489">
    <property type="entry name" value="LIPOMA HMGIC FUSION PARTNER-LIKE PROTEIN"/>
    <property type="match status" value="1"/>
</dbReference>
<dbReference type="Pfam" id="PF10242">
    <property type="entry name" value="L_HMGIC_fpl"/>
    <property type="match status" value="1"/>
</dbReference>
<evidence type="ECO:0000313" key="6">
    <source>
        <dbReference type="Proteomes" id="UP001152795"/>
    </source>
</evidence>
<dbReference type="PANTHER" id="PTHR12489:SF19">
    <property type="entry name" value="LHFPL TETRASPAN SUBFAMILY MEMBER 2 PROTEIN"/>
    <property type="match status" value="1"/>
</dbReference>
<evidence type="ECO:0000256" key="3">
    <source>
        <dbReference type="ARBA" id="ARBA00022989"/>
    </source>
</evidence>